<evidence type="ECO:0000313" key="6">
    <source>
        <dbReference type="Proteomes" id="UP000637423"/>
    </source>
</evidence>
<proteinExistence type="predicted"/>
<dbReference type="PANTHER" id="PTHR46796">
    <property type="entry name" value="HTH-TYPE TRANSCRIPTIONAL ACTIVATOR RHAS-RELATED"/>
    <property type="match status" value="1"/>
</dbReference>
<sequence length="311" mass="33844">MDTLSHLLALYPLRTALDVRCHFKAPWILDHDGVLLGIAPYHLIVSGTAWLDAAREKGIALQPGDIIVFPKGDAHRLHMDAEAGGAPWHEPDKSQSVTYISNTGQGPTTDILCGEFRFDAEASAVLLNALPDVMLVRTAQRPDFAGLQTLMTMLRVETEAMRPGATAVVSQLSSALFTLVIRAWMEQAQSASGLLAVLAEERLQGLLQEILAAPEKPWELKDMAAACHMSRATFARVFNKVAGITPATLLLQIRMAQAAQWLAQGRRSVGEVGEAVGYQSEAAFNRVFKRSFGVGPGQYRRDSRLAEQSAT</sequence>
<reference evidence="5" key="1">
    <citation type="journal article" date="2014" name="Int. J. Syst. Evol. Microbiol.">
        <title>Complete genome sequence of Corynebacterium casei LMG S-19264T (=DSM 44701T), isolated from a smear-ripened cheese.</title>
        <authorList>
            <consortium name="US DOE Joint Genome Institute (JGI-PGF)"/>
            <person name="Walter F."/>
            <person name="Albersmeier A."/>
            <person name="Kalinowski J."/>
            <person name="Ruckert C."/>
        </authorList>
    </citation>
    <scope>NUCLEOTIDE SEQUENCE</scope>
    <source>
        <strain evidence="5">CGMCC 1.10998</strain>
    </source>
</reference>
<evidence type="ECO:0000256" key="3">
    <source>
        <dbReference type="ARBA" id="ARBA00023163"/>
    </source>
</evidence>
<organism evidence="5 6">
    <name type="scientific">Undibacterium terreum</name>
    <dbReference type="NCBI Taxonomy" id="1224302"/>
    <lineage>
        <taxon>Bacteria</taxon>
        <taxon>Pseudomonadati</taxon>
        <taxon>Pseudomonadota</taxon>
        <taxon>Betaproteobacteria</taxon>
        <taxon>Burkholderiales</taxon>
        <taxon>Oxalobacteraceae</taxon>
        <taxon>Undibacterium</taxon>
    </lineage>
</organism>
<dbReference type="RefSeq" id="WP_188565146.1">
    <property type="nucleotide sequence ID" value="NZ_BMED01000001.1"/>
</dbReference>
<keyword evidence="6" id="KW-1185">Reference proteome</keyword>
<name>A0A916UCP7_9BURK</name>
<keyword evidence="1" id="KW-0805">Transcription regulation</keyword>
<keyword evidence="3" id="KW-0804">Transcription</keyword>
<accession>A0A916UCP7</accession>
<evidence type="ECO:0000256" key="1">
    <source>
        <dbReference type="ARBA" id="ARBA00023015"/>
    </source>
</evidence>
<dbReference type="Gene3D" id="1.10.10.60">
    <property type="entry name" value="Homeodomain-like"/>
    <property type="match status" value="2"/>
</dbReference>
<dbReference type="Pfam" id="PF12852">
    <property type="entry name" value="Cupin_6"/>
    <property type="match status" value="1"/>
</dbReference>
<feature type="domain" description="HTH araC/xylS-type" evidence="4">
    <location>
        <begin position="201"/>
        <end position="302"/>
    </location>
</feature>
<dbReference type="PANTHER" id="PTHR46796:SF7">
    <property type="entry name" value="ARAC FAMILY TRANSCRIPTIONAL REGULATOR"/>
    <property type="match status" value="1"/>
</dbReference>
<dbReference type="InterPro" id="IPR050204">
    <property type="entry name" value="AraC_XylS_family_regulators"/>
</dbReference>
<dbReference type="GO" id="GO:0043565">
    <property type="term" value="F:sequence-specific DNA binding"/>
    <property type="evidence" value="ECO:0007669"/>
    <property type="project" value="InterPro"/>
</dbReference>
<dbReference type="EMBL" id="BMED01000001">
    <property type="protein sequence ID" value="GGC67680.1"/>
    <property type="molecule type" value="Genomic_DNA"/>
</dbReference>
<dbReference type="SUPFAM" id="SSF46689">
    <property type="entry name" value="Homeodomain-like"/>
    <property type="match status" value="2"/>
</dbReference>
<reference evidence="5" key="2">
    <citation type="submission" date="2020-09" db="EMBL/GenBank/DDBJ databases">
        <authorList>
            <person name="Sun Q."/>
            <person name="Zhou Y."/>
        </authorList>
    </citation>
    <scope>NUCLEOTIDE SEQUENCE</scope>
    <source>
        <strain evidence="5">CGMCC 1.10998</strain>
    </source>
</reference>
<dbReference type="AlphaFoldDB" id="A0A916UCP7"/>
<dbReference type="Proteomes" id="UP000637423">
    <property type="component" value="Unassembled WGS sequence"/>
</dbReference>
<dbReference type="InterPro" id="IPR032783">
    <property type="entry name" value="AraC_lig"/>
</dbReference>
<dbReference type="PRINTS" id="PR00032">
    <property type="entry name" value="HTHARAC"/>
</dbReference>
<dbReference type="InterPro" id="IPR009057">
    <property type="entry name" value="Homeodomain-like_sf"/>
</dbReference>
<evidence type="ECO:0000259" key="4">
    <source>
        <dbReference type="PROSITE" id="PS01124"/>
    </source>
</evidence>
<evidence type="ECO:0000256" key="2">
    <source>
        <dbReference type="ARBA" id="ARBA00023125"/>
    </source>
</evidence>
<dbReference type="InterPro" id="IPR018060">
    <property type="entry name" value="HTH_AraC"/>
</dbReference>
<dbReference type="Pfam" id="PF12833">
    <property type="entry name" value="HTH_18"/>
    <property type="match status" value="1"/>
</dbReference>
<dbReference type="SMART" id="SM00342">
    <property type="entry name" value="HTH_ARAC"/>
    <property type="match status" value="1"/>
</dbReference>
<dbReference type="PROSITE" id="PS01124">
    <property type="entry name" value="HTH_ARAC_FAMILY_2"/>
    <property type="match status" value="1"/>
</dbReference>
<dbReference type="InterPro" id="IPR020449">
    <property type="entry name" value="Tscrpt_reg_AraC-type_HTH"/>
</dbReference>
<gene>
    <name evidence="5" type="ORF">GCM10011396_13360</name>
</gene>
<protein>
    <submittedName>
        <fullName evidence="5">Transcriptional regulator</fullName>
    </submittedName>
</protein>
<dbReference type="GO" id="GO:0003700">
    <property type="term" value="F:DNA-binding transcription factor activity"/>
    <property type="evidence" value="ECO:0007669"/>
    <property type="project" value="InterPro"/>
</dbReference>
<evidence type="ECO:0000313" key="5">
    <source>
        <dbReference type="EMBL" id="GGC67680.1"/>
    </source>
</evidence>
<comment type="caution">
    <text evidence="5">The sequence shown here is derived from an EMBL/GenBank/DDBJ whole genome shotgun (WGS) entry which is preliminary data.</text>
</comment>
<keyword evidence="2" id="KW-0238">DNA-binding</keyword>